<feature type="chain" id="PRO_5046995209" description="DUF4136 domain-containing protein" evidence="1">
    <location>
        <begin position="23"/>
        <end position="164"/>
    </location>
</feature>
<proteinExistence type="predicted"/>
<organism evidence="2 3">
    <name type="scientific">Skermanella cutis</name>
    <dbReference type="NCBI Taxonomy" id="2775420"/>
    <lineage>
        <taxon>Bacteria</taxon>
        <taxon>Pseudomonadati</taxon>
        <taxon>Pseudomonadota</taxon>
        <taxon>Alphaproteobacteria</taxon>
        <taxon>Rhodospirillales</taxon>
        <taxon>Azospirillaceae</taxon>
        <taxon>Skermanella</taxon>
    </lineage>
</organism>
<evidence type="ECO:0000313" key="2">
    <source>
        <dbReference type="EMBL" id="QQP90501.1"/>
    </source>
</evidence>
<keyword evidence="1" id="KW-0732">Signal</keyword>
<evidence type="ECO:0008006" key="4">
    <source>
        <dbReference type="Google" id="ProtNLM"/>
    </source>
</evidence>
<accession>A0ABX7B807</accession>
<dbReference type="Proteomes" id="UP000595197">
    <property type="component" value="Chromosome"/>
</dbReference>
<gene>
    <name evidence="2" type="ORF">IGS68_04405</name>
</gene>
<evidence type="ECO:0000313" key="3">
    <source>
        <dbReference type="Proteomes" id="UP000595197"/>
    </source>
</evidence>
<evidence type="ECO:0000256" key="1">
    <source>
        <dbReference type="SAM" id="SignalP"/>
    </source>
</evidence>
<reference evidence="2" key="1">
    <citation type="submission" date="2021-02" db="EMBL/GenBank/DDBJ databases">
        <title>Skermanella TT6 skin isolate.</title>
        <authorList>
            <person name="Lee K."/>
            <person name="Ganzorig M."/>
        </authorList>
    </citation>
    <scope>NUCLEOTIDE SEQUENCE</scope>
    <source>
        <strain evidence="2">TT6</strain>
    </source>
</reference>
<name>A0ABX7B807_9PROT</name>
<sequence length="164" mass="17579">MISPATVSLRFALLALCAGALASCANPRADEALFAQTAFVGMPKETLLSCAGVPERMAEVGNLEYFTYSSNRTVVYQSYSPLLGYGRYPYHGYGYGFPYYGSFAPTYDFRSFSCNATFTLRDGVVERIVYGGPEGVGGSQLAQCQTIIENCLAQVAAPATPAGR</sequence>
<feature type="signal peptide" evidence="1">
    <location>
        <begin position="1"/>
        <end position="22"/>
    </location>
</feature>
<dbReference type="EMBL" id="CP067420">
    <property type="protein sequence ID" value="QQP90501.1"/>
    <property type="molecule type" value="Genomic_DNA"/>
</dbReference>
<keyword evidence="3" id="KW-1185">Reference proteome</keyword>
<protein>
    <recommendedName>
        <fullName evidence="4">DUF4136 domain-containing protein</fullName>
    </recommendedName>
</protein>
<dbReference type="RefSeq" id="WP_201077635.1">
    <property type="nucleotide sequence ID" value="NZ_CP067420.1"/>
</dbReference>